<feature type="transmembrane region" description="Helical" evidence="1">
    <location>
        <begin position="362"/>
        <end position="385"/>
    </location>
</feature>
<sequence>MVDFRAVIASWFITLRQDTFVLIRIESLVALVTVMFLVLFILDIFRCRTGSSTITTIMKIVDGVSDQIVVYLIGAMQSADFENHLFPVWAIILVSLRASLGYLSGYSILDRERRLMEVANVVKFIGAGVLNGTRALAFTKPLWSLWAILQLRSLYRYYAHRRATESLWHGRSSEFLPEYLRVGYSEHQDQSNNINDSEKYLVYGESDQEIDIKKPGYILHLQVTDRDSLITLDNIHKSSKPLLEKSCRFKDMSLAFTLSRLLRCRLEDVPLHPESIATTKRLVISEIIGDKDAKQNAKRAFRILELELAFVRDYFYTLFPMVFWRGLFSLFLSLLQSIATCAVAFWLAVGIRKVYKPSKDNFVIWVNGLNVDVLITWVFLFFMLFKEVWEMVTYLLSNWTRLLLVCKYVQNQCWCITNTCLTEGLISSFFNSKIANPWHGRIDQYELFHSCTYKPRFWKLAHTVTLGKTPEKFDGRKAGTAINVPEPVKEEILKKLHRQVHSENTSLSDSRDSFQKYERASLKMHTCSQAILVWHIATSLCAIKLKQDEDDLSKPGFLNSVSSCLKKLCCFSTEPFLLDEKISGEGELKKNYQIANSLSRYYAYLLVFRSELLPDSFTVP</sequence>
<reference evidence="3 4" key="1">
    <citation type="journal article" date="2019" name="Sci. Rep.">
        <title>A high-quality genome of Eragrostis curvula grass provides insights into Poaceae evolution and supports new strategies to enhance forage quality.</title>
        <authorList>
            <person name="Carballo J."/>
            <person name="Santos B.A.C.M."/>
            <person name="Zappacosta D."/>
            <person name="Garbus I."/>
            <person name="Selva J.P."/>
            <person name="Gallo C.A."/>
            <person name="Diaz A."/>
            <person name="Albertini E."/>
            <person name="Caccamo M."/>
            <person name="Echenique V."/>
        </authorList>
    </citation>
    <scope>NUCLEOTIDE SEQUENCE [LARGE SCALE GENOMIC DNA]</scope>
    <source>
        <strain evidence="4">cv. Victoria</strain>
        <tissue evidence="3">Leaf</tissue>
    </source>
</reference>
<gene>
    <name evidence="3" type="ORF">EJB05_53657</name>
</gene>
<keyword evidence="1" id="KW-1133">Transmembrane helix</keyword>
<dbReference type="Gramene" id="TVU00926">
    <property type="protein sequence ID" value="TVU00926"/>
    <property type="gene ID" value="EJB05_53657"/>
</dbReference>
<evidence type="ECO:0000313" key="3">
    <source>
        <dbReference type="EMBL" id="TVU00926.1"/>
    </source>
</evidence>
<organism evidence="3 4">
    <name type="scientific">Eragrostis curvula</name>
    <name type="common">weeping love grass</name>
    <dbReference type="NCBI Taxonomy" id="38414"/>
    <lineage>
        <taxon>Eukaryota</taxon>
        <taxon>Viridiplantae</taxon>
        <taxon>Streptophyta</taxon>
        <taxon>Embryophyta</taxon>
        <taxon>Tracheophyta</taxon>
        <taxon>Spermatophyta</taxon>
        <taxon>Magnoliopsida</taxon>
        <taxon>Liliopsida</taxon>
        <taxon>Poales</taxon>
        <taxon>Poaceae</taxon>
        <taxon>PACMAD clade</taxon>
        <taxon>Chloridoideae</taxon>
        <taxon>Eragrostideae</taxon>
        <taxon>Eragrostidinae</taxon>
        <taxon>Eragrostis</taxon>
    </lineage>
</organism>
<keyword evidence="1" id="KW-0812">Transmembrane</keyword>
<feature type="domain" description="DUF4220" evidence="2">
    <location>
        <begin position="63"/>
        <end position="449"/>
    </location>
</feature>
<dbReference type="EMBL" id="RWGY01000529">
    <property type="protein sequence ID" value="TVU00926.1"/>
    <property type="molecule type" value="Genomic_DNA"/>
</dbReference>
<evidence type="ECO:0000259" key="2">
    <source>
        <dbReference type="Pfam" id="PF13968"/>
    </source>
</evidence>
<protein>
    <recommendedName>
        <fullName evidence="2">DUF4220 domain-containing protein</fullName>
    </recommendedName>
</protein>
<keyword evidence="4" id="KW-1185">Reference proteome</keyword>
<dbReference type="Proteomes" id="UP000324897">
    <property type="component" value="Unassembled WGS sequence"/>
</dbReference>
<dbReference type="OrthoDB" id="624036at2759"/>
<dbReference type="PANTHER" id="PTHR31325">
    <property type="entry name" value="OS01G0798800 PROTEIN-RELATED"/>
    <property type="match status" value="1"/>
</dbReference>
<feature type="transmembrane region" description="Helical" evidence="1">
    <location>
        <begin position="20"/>
        <end position="45"/>
    </location>
</feature>
<name>A0A5J9SPN1_9POAL</name>
<dbReference type="AlphaFoldDB" id="A0A5J9SPN1"/>
<evidence type="ECO:0000256" key="1">
    <source>
        <dbReference type="SAM" id="Phobius"/>
    </source>
</evidence>
<feature type="transmembrane region" description="Helical" evidence="1">
    <location>
        <begin position="330"/>
        <end position="350"/>
    </location>
</feature>
<comment type="caution">
    <text evidence="3">The sequence shown here is derived from an EMBL/GenBank/DDBJ whole genome shotgun (WGS) entry which is preliminary data.</text>
</comment>
<feature type="non-terminal residue" evidence="3">
    <location>
        <position position="1"/>
    </location>
</feature>
<keyword evidence="1" id="KW-0472">Membrane</keyword>
<evidence type="ECO:0000313" key="4">
    <source>
        <dbReference type="Proteomes" id="UP000324897"/>
    </source>
</evidence>
<dbReference type="InterPro" id="IPR025315">
    <property type="entry name" value="DUF4220"/>
</dbReference>
<dbReference type="Pfam" id="PF13968">
    <property type="entry name" value="DUF4220"/>
    <property type="match status" value="1"/>
</dbReference>
<feature type="transmembrane region" description="Helical" evidence="1">
    <location>
        <begin position="88"/>
        <end position="109"/>
    </location>
</feature>
<proteinExistence type="predicted"/>
<accession>A0A5J9SPN1</accession>